<accession>A0A421GCC1</accession>
<gene>
    <name evidence="10" type="ORF">BBO99_00009555</name>
    <name evidence="9" type="ORF">JM16_007701</name>
    <name evidence="8" type="ORF">JM18_009498</name>
</gene>
<evidence type="ECO:0000256" key="2">
    <source>
        <dbReference type="ARBA" id="ARBA00023145"/>
    </source>
</evidence>
<comment type="similarity">
    <text evidence="1">Belongs to the peptidase C1 family.</text>
</comment>
<evidence type="ECO:0000313" key="10">
    <source>
        <dbReference type="EMBL" id="RLN73074.1"/>
    </source>
</evidence>
<comment type="caution">
    <text evidence="10">The sequence shown here is derived from an EMBL/GenBank/DDBJ whole genome shotgun (WGS) entry which is preliminary data.</text>
</comment>
<keyword evidence="3" id="KW-1015">Disulfide bond</keyword>
<feature type="domain" description="Peptidase C1A papain C-terminal" evidence="6">
    <location>
        <begin position="133"/>
        <end position="353"/>
    </location>
</feature>
<dbReference type="Gene3D" id="3.90.70.10">
    <property type="entry name" value="Cysteine proteinases"/>
    <property type="match status" value="1"/>
</dbReference>
<sequence>MKVFFSTLLTATAALSSTTALTTDLPSSLTSAQQLQWEAFVDYALEFEKPYRYFSNAEPFVLAKFQAFTTNYERINVHNAAFERGEYSFTLGLNPLADLSDAEYQQLLGYRASASPSSQAVETFTAPESLEDLPDTWDWRQHNVVNPVKNQGQCGSCWAFSAVAAMECAYALSTGTLESFSEQELVDCTLGGIDTCNHGGEMSEGYEEIITHHGGKIDKEDDYQYTAESKGVCNAKDDKAVGHFTSYANVTSGDENALQAAIATKGVQAVAIDASSFTFQLYHHGVYSWPLCGNAPDALDHGVAAAGYGVYKKKDFWLVKNSWGDSWGMKGYIMMSRNKDNQCGIATDATYPIMTKEEGEVVQEKHLTLVDEVTELASIIAVRMTLKLNTMDSLSNTSTNAQLQIRSFVSLDADDEMAQLILEEISYMRRSFTGVAAEIASSPSSMSSTGLNAISEECDDEDEE</sequence>
<dbReference type="CDD" id="cd02248">
    <property type="entry name" value="Peptidase_C1A"/>
    <property type="match status" value="1"/>
</dbReference>
<dbReference type="AlphaFoldDB" id="A0A421GCC1"/>
<dbReference type="PROSITE" id="PS00640">
    <property type="entry name" value="THIOL_PROTEASE_ASN"/>
    <property type="match status" value="1"/>
</dbReference>
<dbReference type="InterPro" id="IPR039417">
    <property type="entry name" value="Peptidase_C1A_papain-like"/>
</dbReference>
<dbReference type="GO" id="GO:0006508">
    <property type="term" value="P:proteolysis"/>
    <property type="evidence" value="ECO:0007669"/>
    <property type="project" value="InterPro"/>
</dbReference>
<dbReference type="InterPro" id="IPR000668">
    <property type="entry name" value="Peptidase_C1A_C"/>
</dbReference>
<dbReference type="Pfam" id="PF00112">
    <property type="entry name" value="Peptidase_C1"/>
    <property type="match status" value="1"/>
</dbReference>
<feature type="region of interest" description="Disordered" evidence="4">
    <location>
        <begin position="442"/>
        <end position="464"/>
    </location>
</feature>
<organism evidence="10 11">
    <name type="scientific">Phytophthora kernoviae</name>
    <dbReference type="NCBI Taxonomy" id="325452"/>
    <lineage>
        <taxon>Eukaryota</taxon>
        <taxon>Sar</taxon>
        <taxon>Stramenopiles</taxon>
        <taxon>Oomycota</taxon>
        <taxon>Peronosporomycetes</taxon>
        <taxon>Peronosporales</taxon>
        <taxon>Peronosporaceae</taxon>
        <taxon>Phytophthora</taxon>
    </lineage>
</organism>
<evidence type="ECO:0000313" key="8">
    <source>
        <dbReference type="EMBL" id="KAG2505188.1"/>
    </source>
</evidence>
<evidence type="ECO:0000313" key="9">
    <source>
        <dbReference type="EMBL" id="KAG2515844.1"/>
    </source>
</evidence>
<dbReference type="Pfam" id="PF08246">
    <property type="entry name" value="Inhibitor_I29"/>
    <property type="match status" value="1"/>
</dbReference>
<keyword evidence="2" id="KW-0865">Zymogen</keyword>
<dbReference type="PANTHER" id="PTHR12411">
    <property type="entry name" value="CYSTEINE PROTEASE FAMILY C1-RELATED"/>
    <property type="match status" value="1"/>
</dbReference>
<dbReference type="SMART" id="SM00848">
    <property type="entry name" value="Inhibitor_I29"/>
    <property type="match status" value="1"/>
</dbReference>
<keyword evidence="11" id="KW-1185">Reference proteome</keyword>
<dbReference type="InterPro" id="IPR025661">
    <property type="entry name" value="Pept_asp_AS"/>
</dbReference>
<dbReference type="InterPro" id="IPR025660">
    <property type="entry name" value="Pept_his_AS"/>
</dbReference>
<evidence type="ECO:0000256" key="3">
    <source>
        <dbReference type="ARBA" id="ARBA00023157"/>
    </source>
</evidence>
<protein>
    <recommendedName>
        <fullName evidence="12">Peptidase C1A papain C-terminal domain-containing protein</fullName>
    </recommendedName>
</protein>
<evidence type="ECO:0008006" key="12">
    <source>
        <dbReference type="Google" id="ProtNLM"/>
    </source>
</evidence>
<dbReference type="InterPro" id="IPR000169">
    <property type="entry name" value="Pept_cys_AS"/>
</dbReference>
<dbReference type="FunFam" id="3.90.70.10:FF:000039">
    <property type="entry name" value="Cysteine proteinase 2, putative"/>
    <property type="match status" value="1"/>
</dbReference>
<evidence type="ECO:0000256" key="4">
    <source>
        <dbReference type="SAM" id="MobiDB-lite"/>
    </source>
</evidence>
<reference evidence="8" key="1">
    <citation type="journal article" date="2015" name="Genom Data">
        <title>Genome sequences of six Phytophthora species associated with forests in New Zealand.</title>
        <authorList>
            <person name="Studholme D.J."/>
            <person name="McDougal R.L."/>
            <person name="Sambles C."/>
            <person name="Hansen E."/>
            <person name="Hardy G."/>
            <person name="Grant M."/>
            <person name="Ganley R.J."/>
            <person name="Williams N.M."/>
        </authorList>
    </citation>
    <scope>NUCLEOTIDE SEQUENCE</scope>
    <source>
        <strain evidence="9">NZFS 2646</strain>
        <strain evidence="8">NZFS 3630</strain>
    </source>
</reference>
<evidence type="ECO:0000259" key="7">
    <source>
        <dbReference type="SMART" id="SM00848"/>
    </source>
</evidence>
<dbReference type="InterPro" id="IPR013201">
    <property type="entry name" value="Prot_inhib_I29"/>
</dbReference>
<dbReference type="EMBL" id="JPWU03000888">
    <property type="protein sequence ID" value="KAG2505188.1"/>
    <property type="molecule type" value="Genomic_DNA"/>
</dbReference>
<dbReference type="Proteomes" id="UP000285624">
    <property type="component" value="Unassembled WGS sequence"/>
</dbReference>
<evidence type="ECO:0000313" key="11">
    <source>
        <dbReference type="Proteomes" id="UP000285624"/>
    </source>
</evidence>
<dbReference type="STRING" id="325452.A0A421GCC1"/>
<name>A0A421GCC1_9STRA</name>
<feature type="domain" description="Cathepsin propeptide inhibitor" evidence="7">
    <location>
        <begin position="40"/>
        <end position="104"/>
    </location>
</feature>
<evidence type="ECO:0000259" key="6">
    <source>
        <dbReference type="SMART" id="SM00645"/>
    </source>
</evidence>
<dbReference type="Proteomes" id="UP000785171">
    <property type="component" value="Unassembled WGS sequence"/>
</dbReference>
<dbReference type="InterPro" id="IPR038765">
    <property type="entry name" value="Papain-like_cys_pep_sf"/>
</dbReference>
<dbReference type="SMART" id="SM00645">
    <property type="entry name" value="Pept_C1"/>
    <property type="match status" value="1"/>
</dbReference>
<dbReference type="SUPFAM" id="SSF54001">
    <property type="entry name" value="Cysteine proteinases"/>
    <property type="match status" value="1"/>
</dbReference>
<dbReference type="GO" id="GO:0008234">
    <property type="term" value="F:cysteine-type peptidase activity"/>
    <property type="evidence" value="ECO:0007669"/>
    <property type="project" value="InterPro"/>
</dbReference>
<keyword evidence="5" id="KW-0732">Signal</keyword>
<dbReference type="PROSITE" id="PS00639">
    <property type="entry name" value="THIOL_PROTEASE_HIS"/>
    <property type="match status" value="1"/>
</dbReference>
<feature type="chain" id="PRO_5036107147" description="Peptidase C1A papain C-terminal domain-containing protein" evidence="5">
    <location>
        <begin position="21"/>
        <end position="464"/>
    </location>
</feature>
<dbReference type="EMBL" id="JPWV03000347">
    <property type="protein sequence ID" value="KAG2515844.1"/>
    <property type="molecule type" value="Genomic_DNA"/>
</dbReference>
<evidence type="ECO:0000256" key="1">
    <source>
        <dbReference type="ARBA" id="ARBA00008455"/>
    </source>
</evidence>
<reference evidence="10 11" key="2">
    <citation type="submission" date="2018-07" db="EMBL/GenBank/DDBJ databases">
        <title>Genome sequencing of oomycete isolates from Chile give support for New Zealand origin for Phytophthora kernoviae and make available the first Nothophytophthora sp. genome.</title>
        <authorList>
            <person name="Studholme D.J."/>
            <person name="Sanfuentes E."/>
            <person name="Panda P."/>
            <person name="Hill R."/>
            <person name="Sambles C."/>
            <person name="Grant M."/>
            <person name="Williams N.M."/>
            <person name="Mcdougal R.L."/>
        </authorList>
    </citation>
    <scope>NUCLEOTIDE SEQUENCE [LARGE SCALE GENOMIC DNA]</scope>
    <source>
        <strain evidence="10">Chile4</strain>
    </source>
</reference>
<dbReference type="PROSITE" id="PS00139">
    <property type="entry name" value="THIOL_PROTEASE_CYS"/>
    <property type="match status" value="1"/>
</dbReference>
<feature type="signal peptide" evidence="5">
    <location>
        <begin position="1"/>
        <end position="20"/>
    </location>
</feature>
<dbReference type="InterPro" id="IPR013128">
    <property type="entry name" value="Peptidase_C1A"/>
</dbReference>
<dbReference type="PRINTS" id="PR00705">
    <property type="entry name" value="PAPAIN"/>
</dbReference>
<dbReference type="EMBL" id="MBDN02000877">
    <property type="protein sequence ID" value="RLN73074.1"/>
    <property type="molecule type" value="Genomic_DNA"/>
</dbReference>
<reference evidence="8" key="3">
    <citation type="submission" date="2020-06" db="EMBL/GenBank/DDBJ databases">
        <authorList>
            <person name="Studholme D.J."/>
        </authorList>
    </citation>
    <scope>NUCLEOTIDE SEQUENCE</scope>
    <source>
        <strain evidence="9">NZFS 2646</strain>
        <strain evidence="8">NZFS 3630</strain>
    </source>
</reference>
<dbReference type="Proteomes" id="UP000792063">
    <property type="component" value="Unassembled WGS sequence"/>
</dbReference>
<evidence type="ECO:0000256" key="5">
    <source>
        <dbReference type="SAM" id="SignalP"/>
    </source>
</evidence>
<proteinExistence type="inferred from homology"/>